<sequence length="412" mass="46561">MKFTFDSCFVRSPSFPFRFSFAQYWASSAILLILVTWPLWWPASEIGQSGIGQYPSLPWFSMLESSSLFVWLRVLTVGCLVCLFAGATEKISPRRCWVGVVICLAFSFLLDQHRLQPWAYQTAIYGVIFASCNRIWERRLLTVLIVSIYFYSALGKFDFQFAHTVGQDFLSQLLSPVAGSLPAIDPAVATKLALIFPSIEIIAAIGLLLAPCRSAAAWILIGMHATLILMLGPWAADHSTGVLAWNAILIGQAYFMFIRSPDSETDPPPLAVRPKPMVAMIVVGLAVLAPIGERWGYWDHWLSWSLYSPHTSRTSIQLHASCLNRLPAGLREHVLEDRDGDRWHRVSIENWSLTSRRVPVYPQARYQLQLARWIATAAAIDREIRVTHSSVSDRWTGVRIQRQLLGKRNLWD</sequence>
<dbReference type="AlphaFoldDB" id="A0A5B1CMR8"/>
<gene>
    <name evidence="2" type="ORF">LF1_42070</name>
</gene>
<keyword evidence="3" id="KW-1185">Reference proteome</keyword>
<comment type="caution">
    <text evidence="2">The sequence shown here is derived from an EMBL/GenBank/DDBJ whole genome shotgun (WGS) entry which is preliminary data.</text>
</comment>
<keyword evidence="1" id="KW-0472">Membrane</keyword>
<evidence type="ECO:0000313" key="2">
    <source>
        <dbReference type="EMBL" id="KAA1261652.1"/>
    </source>
</evidence>
<feature type="transmembrane region" description="Helical" evidence="1">
    <location>
        <begin position="278"/>
        <end position="297"/>
    </location>
</feature>
<keyword evidence="1" id="KW-0812">Transmembrane</keyword>
<feature type="transmembrane region" description="Helical" evidence="1">
    <location>
        <begin position="68"/>
        <end position="88"/>
    </location>
</feature>
<proteinExistence type="predicted"/>
<reference evidence="2 3" key="1">
    <citation type="submission" date="2019-08" db="EMBL/GenBank/DDBJ databases">
        <title>Deep-cultivation of Planctomycetes and their phenomic and genomic characterization uncovers novel biology.</title>
        <authorList>
            <person name="Wiegand S."/>
            <person name="Jogler M."/>
            <person name="Boedeker C."/>
            <person name="Pinto D."/>
            <person name="Vollmers J."/>
            <person name="Rivas-Marin E."/>
            <person name="Kohn T."/>
            <person name="Peeters S.H."/>
            <person name="Heuer A."/>
            <person name="Rast P."/>
            <person name="Oberbeckmann S."/>
            <person name="Bunk B."/>
            <person name="Jeske O."/>
            <person name="Meyerdierks A."/>
            <person name="Storesund J.E."/>
            <person name="Kallscheuer N."/>
            <person name="Luecker S."/>
            <person name="Lage O.M."/>
            <person name="Pohl T."/>
            <person name="Merkel B.J."/>
            <person name="Hornburger P."/>
            <person name="Mueller R.-W."/>
            <person name="Bruemmer F."/>
            <person name="Labrenz M."/>
            <person name="Spormann A.M."/>
            <person name="Op Den Camp H."/>
            <person name="Overmann J."/>
            <person name="Amann R."/>
            <person name="Jetten M.S.M."/>
            <person name="Mascher T."/>
            <person name="Medema M.H."/>
            <person name="Devos D.P."/>
            <person name="Kaster A.-K."/>
            <person name="Ovreas L."/>
            <person name="Rohde M."/>
            <person name="Galperin M.Y."/>
            <person name="Jogler C."/>
        </authorList>
    </citation>
    <scope>NUCLEOTIDE SEQUENCE [LARGE SCALE GENOMIC DNA]</scope>
    <source>
        <strain evidence="2 3">LF1</strain>
    </source>
</reference>
<feature type="transmembrane region" description="Helical" evidence="1">
    <location>
        <begin position="217"/>
        <end position="236"/>
    </location>
</feature>
<accession>A0A5B1CMR8</accession>
<evidence type="ECO:0000256" key="1">
    <source>
        <dbReference type="SAM" id="Phobius"/>
    </source>
</evidence>
<evidence type="ECO:0000313" key="3">
    <source>
        <dbReference type="Proteomes" id="UP000322699"/>
    </source>
</evidence>
<feature type="transmembrane region" description="Helical" evidence="1">
    <location>
        <begin position="192"/>
        <end position="210"/>
    </location>
</feature>
<organism evidence="2 3">
    <name type="scientific">Rubripirellula obstinata</name>
    <dbReference type="NCBI Taxonomy" id="406547"/>
    <lineage>
        <taxon>Bacteria</taxon>
        <taxon>Pseudomonadati</taxon>
        <taxon>Planctomycetota</taxon>
        <taxon>Planctomycetia</taxon>
        <taxon>Pirellulales</taxon>
        <taxon>Pirellulaceae</taxon>
        <taxon>Rubripirellula</taxon>
    </lineage>
</organism>
<dbReference type="RefSeq" id="WP_084422557.1">
    <property type="nucleotide sequence ID" value="NZ_LWSK01000034.1"/>
</dbReference>
<name>A0A5B1CMR8_9BACT</name>
<protein>
    <submittedName>
        <fullName evidence="2">Uncharacterized protein</fullName>
    </submittedName>
</protein>
<dbReference type="EMBL" id="VRLW01000001">
    <property type="protein sequence ID" value="KAA1261652.1"/>
    <property type="molecule type" value="Genomic_DNA"/>
</dbReference>
<feature type="transmembrane region" description="Helical" evidence="1">
    <location>
        <begin position="143"/>
        <end position="162"/>
    </location>
</feature>
<dbReference type="Proteomes" id="UP000322699">
    <property type="component" value="Unassembled WGS sequence"/>
</dbReference>
<keyword evidence="1" id="KW-1133">Transmembrane helix</keyword>
<feature type="transmembrane region" description="Helical" evidence="1">
    <location>
        <begin position="21"/>
        <end position="40"/>
    </location>
</feature>